<reference evidence="10 11" key="1">
    <citation type="journal article" date="2019" name="Int. J. Syst. Evol. Microbiol.">
        <title>Capsulimonas corticalis gen. nov., sp. nov., an aerobic capsulated bacterium, of a novel bacterial order, Capsulimonadales ord. nov., of the class Armatimonadia of the phylum Armatimonadetes.</title>
        <authorList>
            <person name="Li J."/>
            <person name="Kudo C."/>
            <person name="Tonouchi A."/>
        </authorList>
    </citation>
    <scope>NUCLEOTIDE SEQUENCE [LARGE SCALE GENOMIC DNA]</scope>
    <source>
        <strain evidence="10 11">AX-7</strain>
    </source>
</reference>
<evidence type="ECO:0000256" key="8">
    <source>
        <dbReference type="ARBA" id="ARBA00023186"/>
    </source>
</evidence>
<accession>A0A402D4M1</accession>
<comment type="subcellular location">
    <subcellularLocation>
        <location evidence="9">Cytoplasm</location>
    </subcellularLocation>
</comment>
<dbReference type="Pfam" id="PF04055">
    <property type="entry name" value="Radical_SAM"/>
    <property type="match status" value="1"/>
</dbReference>
<protein>
    <recommendedName>
        <fullName evidence="2 9">Heme chaperone HemW</fullName>
    </recommendedName>
</protein>
<dbReference type="FunCoup" id="A0A402D4M1">
    <property type="interactions" value="400"/>
</dbReference>
<evidence type="ECO:0000256" key="4">
    <source>
        <dbReference type="ARBA" id="ARBA00022691"/>
    </source>
</evidence>
<dbReference type="CDD" id="cd01335">
    <property type="entry name" value="Radical_SAM"/>
    <property type="match status" value="1"/>
</dbReference>
<dbReference type="InterPro" id="IPR058240">
    <property type="entry name" value="rSAM_sf"/>
</dbReference>
<dbReference type="SUPFAM" id="SSF102114">
    <property type="entry name" value="Radical SAM enzymes"/>
    <property type="match status" value="1"/>
</dbReference>
<dbReference type="InterPro" id="IPR004559">
    <property type="entry name" value="HemW-like"/>
</dbReference>
<evidence type="ECO:0000313" key="11">
    <source>
        <dbReference type="Proteomes" id="UP000287394"/>
    </source>
</evidence>
<dbReference type="GO" id="GO:0046872">
    <property type="term" value="F:metal ion binding"/>
    <property type="evidence" value="ECO:0007669"/>
    <property type="project" value="UniProtKB-UniRule"/>
</dbReference>
<dbReference type="RefSeq" id="WP_119324475.1">
    <property type="nucleotide sequence ID" value="NZ_AP025739.1"/>
</dbReference>
<evidence type="ECO:0000256" key="9">
    <source>
        <dbReference type="RuleBase" id="RU364116"/>
    </source>
</evidence>
<dbReference type="Pfam" id="PF06969">
    <property type="entry name" value="HemN_C"/>
    <property type="match status" value="1"/>
</dbReference>
<keyword evidence="8 9" id="KW-0143">Chaperone</keyword>
<dbReference type="PANTHER" id="PTHR13932:SF5">
    <property type="entry name" value="RADICAL S-ADENOSYL METHIONINE DOMAIN-CONTAINING PROTEIN 1, MITOCHONDRIAL"/>
    <property type="match status" value="1"/>
</dbReference>
<keyword evidence="9" id="KW-0963">Cytoplasm</keyword>
<dbReference type="InterPro" id="IPR013785">
    <property type="entry name" value="Aldolase_TIM"/>
</dbReference>
<dbReference type="SMART" id="SM00729">
    <property type="entry name" value="Elp3"/>
    <property type="match status" value="1"/>
</dbReference>
<keyword evidence="9" id="KW-0004">4Fe-4S</keyword>
<dbReference type="InterPro" id="IPR010723">
    <property type="entry name" value="HemN_C"/>
</dbReference>
<keyword evidence="4 9" id="KW-0949">S-adenosyl-L-methionine</keyword>
<keyword evidence="3 9" id="KW-0349">Heme</keyword>
<dbReference type="SFLD" id="SFLDF00562">
    <property type="entry name" value="HemN-like__clustered_with_heat"/>
    <property type="match status" value="1"/>
</dbReference>
<keyword evidence="5 9" id="KW-0479">Metal-binding</keyword>
<dbReference type="GO" id="GO:0006779">
    <property type="term" value="P:porphyrin-containing compound biosynthetic process"/>
    <property type="evidence" value="ECO:0007669"/>
    <property type="project" value="InterPro"/>
</dbReference>
<dbReference type="OrthoDB" id="9808022at2"/>
<dbReference type="PROSITE" id="PS51918">
    <property type="entry name" value="RADICAL_SAM"/>
    <property type="match status" value="1"/>
</dbReference>
<dbReference type="SFLD" id="SFLDF00288">
    <property type="entry name" value="HemN-like__clustered_with_nucl"/>
    <property type="match status" value="1"/>
</dbReference>
<evidence type="ECO:0000256" key="6">
    <source>
        <dbReference type="ARBA" id="ARBA00023004"/>
    </source>
</evidence>
<dbReference type="SFLD" id="SFLDG01082">
    <property type="entry name" value="B12-binding_domain_containing"/>
    <property type="match status" value="1"/>
</dbReference>
<dbReference type="AlphaFoldDB" id="A0A402D4M1"/>
<evidence type="ECO:0000313" key="10">
    <source>
        <dbReference type="EMBL" id="BDI29248.1"/>
    </source>
</evidence>
<name>A0A402D4M1_9BACT</name>
<keyword evidence="7 9" id="KW-0411">Iron-sulfur</keyword>
<comment type="function">
    <text evidence="9">Probably acts as a heme chaperone, transferring heme to an unknown acceptor. Binds one molecule of heme per monomer, possibly covalently. Binds 1 [4Fe-4S] cluster. The cluster is coordinated with 3 cysteines and an exchangeable S-adenosyl-L-methionine.</text>
</comment>
<organism evidence="10 11">
    <name type="scientific">Capsulimonas corticalis</name>
    <dbReference type="NCBI Taxonomy" id="2219043"/>
    <lineage>
        <taxon>Bacteria</taxon>
        <taxon>Bacillati</taxon>
        <taxon>Armatimonadota</taxon>
        <taxon>Armatimonadia</taxon>
        <taxon>Capsulimonadales</taxon>
        <taxon>Capsulimonadaceae</taxon>
        <taxon>Capsulimonas</taxon>
    </lineage>
</organism>
<dbReference type="EMBL" id="AP025739">
    <property type="protein sequence ID" value="BDI29248.1"/>
    <property type="molecule type" value="Genomic_DNA"/>
</dbReference>
<dbReference type="InterPro" id="IPR007197">
    <property type="entry name" value="rSAM"/>
</dbReference>
<dbReference type="PANTHER" id="PTHR13932">
    <property type="entry name" value="COPROPORPHYRINIGEN III OXIDASE"/>
    <property type="match status" value="1"/>
</dbReference>
<dbReference type="InterPro" id="IPR006638">
    <property type="entry name" value="Elp3/MiaA/NifB-like_rSAM"/>
</dbReference>
<keyword evidence="6 9" id="KW-0408">Iron</keyword>
<evidence type="ECO:0000256" key="2">
    <source>
        <dbReference type="ARBA" id="ARBA00017228"/>
    </source>
</evidence>
<evidence type="ECO:0000256" key="7">
    <source>
        <dbReference type="ARBA" id="ARBA00023014"/>
    </source>
</evidence>
<dbReference type="SFLD" id="SFLDG01065">
    <property type="entry name" value="anaerobic_coproporphyrinogen-I"/>
    <property type="match status" value="1"/>
</dbReference>
<proteinExistence type="inferred from homology"/>
<dbReference type="GO" id="GO:0004109">
    <property type="term" value="F:coproporphyrinogen oxidase activity"/>
    <property type="evidence" value="ECO:0007669"/>
    <property type="project" value="InterPro"/>
</dbReference>
<dbReference type="Gene3D" id="3.20.20.70">
    <property type="entry name" value="Aldolase class I"/>
    <property type="match status" value="1"/>
</dbReference>
<evidence type="ECO:0000256" key="1">
    <source>
        <dbReference type="ARBA" id="ARBA00006100"/>
    </source>
</evidence>
<comment type="similarity">
    <text evidence="1">Belongs to the anaerobic coproporphyrinogen-III oxidase family. HemW subfamily.</text>
</comment>
<evidence type="ECO:0000256" key="5">
    <source>
        <dbReference type="ARBA" id="ARBA00022723"/>
    </source>
</evidence>
<dbReference type="GO" id="GO:0005737">
    <property type="term" value="C:cytoplasm"/>
    <property type="evidence" value="ECO:0007669"/>
    <property type="project" value="UniProtKB-SubCell"/>
</dbReference>
<gene>
    <name evidence="10" type="ORF">CCAX7_12990</name>
</gene>
<sequence>MTPTIGCYVHIPFCVRKCAYCDFNSYSGYTDGTIRRYVDALTQEIERAPVQPQSVDTIFFGGGTPTAIPATDEAALLRAVRERLPVTPNAEITTEANPGTMDVQHLEVLREAGFNRISFGVQSFDSGLLKTLDRIHSADEAKNAVKAARAAGFDNVSIDLMFGLPRQTKAQWRDTLEQAMALETEHISLYSLIVEEGTGFYTLRQKGRLPLPDEDTAAEMFQMAIDAAHAGGYEQYEISNFAKSGRACGHNVHYWRNDPYYGFGCGAVGYLDGKRIMNVKSPAKYCETIEDHGDLTYTCEALTTEETMAETMMLGLRLTGEGVDCRRYAERFGVDPRAKFPDDIAKFTKDGLLETDGDFLRLTPRGVFLANEVMMAFV</sequence>
<dbReference type="GO" id="GO:0051539">
    <property type="term" value="F:4 iron, 4 sulfur cluster binding"/>
    <property type="evidence" value="ECO:0007669"/>
    <property type="project" value="UniProtKB-UniRule"/>
</dbReference>
<dbReference type="Proteomes" id="UP000287394">
    <property type="component" value="Chromosome"/>
</dbReference>
<dbReference type="KEGG" id="ccot:CCAX7_12990"/>
<evidence type="ECO:0000256" key="3">
    <source>
        <dbReference type="ARBA" id="ARBA00022617"/>
    </source>
</evidence>
<dbReference type="SFLD" id="SFLDS00029">
    <property type="entry name" value="Radical_SAM"/>
    <property type="match status" value="1"/>
</dbReference>
<dbReference type="InterPro" id="IPR034505">
    <property type="entry name" value="Coproporphyrinogen-III_oxidase"/>
</dbReference>
<dbReference type="NCBIfam" id="TIGR00539">
    <property type="entry name" value="hemN_rel"/>
    <property type="match status" value="1"/>
</dbReference>
<keyword evidence="11" id="KW-1185">Reference proteome</keyword>